<feature type="transmembrane region" description="Helical" evidence="1">
    <location>
        <begin position="63"/>
        <end position="82"/>
    </location>
</feature>
<dbReference type="OrthoDB" id="1028168at2"/>
<keyword evidence="1" id="KW-0472">Membrane</keyword>
<evidence type="ECO:0000313" key="2">
    <source>
        <dbReference type="EMBL" id="SQF40166.1"/>
    </source>
</evidence>
<dbReference type="AlphaFoldDB" id="A0A2X3W771"/>
<evidence type="ECO:0000313" key="3">
    <source>
        <dbReference type="Proteomes" id="UP000249495"/>
    </source>
</evidence>
<dbReference type="EMBL" id="LS483343">
    <property type="protein sequence ID" value="SQF40166.1"/>
    <property type="molecule type" value="Genomic_DNA"/>
</dbReference>
<accession>A0A2X3W771</accession>
<organism evidence="2 3">
    <name type="scientific">Streptococcus ferus</name>
    <dbReference type="NCBI Taxonomy" id="1345"/>
    <lineage>
        <taxon>Bacteria</taxon>
        <taxon>Bacillati</taxon>
        <taxon>Bacillota</taxon>
        <taxon>Bacilli</taxon>
        <taxon>Lactobacillales</taxon>
        <taxon>Streptococcaceae</taxon>
        <taxon>Streptococcus</taxon>
    </lineage>
</organism>
<dbReference type="KEGG" id="sfer:NCTC12278_00784"/>
<reference evidence="2 3" key="1">
    <citation type="submission" date="2018-06" db="EMBL/GenBank/DDBJ databases">
        <authorList>
            <consortium name="Pathogen Informatics"/>
            <person name="Doyle S."/>
        </authorList>
    </citation>
    <scope>NUCLEOTIDE SEQUENCE [LARGE SCALE GENOMIC DNA]</scope>
    <source>
        <strain evidence="2 3">NCTC12278</strain>
    </source>
</reference>
<feature type="transmembrane region" description="Helical" evidence="1">
    <location>
        <begin position="94"/>
        <end position="111"/>
    </location>
</feature>
<feature type="transmembrane region" description="Helical" evidence="1">
    <location>
        <begin position="31"/>
        <end position="51"/>
    </location>
</feature>
<sequence>MTLSQGFTTILGGFLLPFAILVLWGRLVESLGPLGGWLAAAIIIGPIWYFNHGLLEPLVVQQGPVFIDMGFATAIGVFVYGLTRGIDFPSHRRNLLAALLGGSLAGLILSFL</sequence>
<name>A0A2X3W771_9STRE</name>
<dbReference type="RefSeq" id="WP_018029644.1">
    <property type="nucleotide sequence ID" value="NZ_LS483343.1"/>
</dbReference>
<evidence type="ECO:0000256" key="1">
    <source>
        <dbReference type="SAM" id="Phobius"/>
    </source>
</evidence>
<protein>
    <submittedName>
        <fullName evidence="2">Membrane protein</fullName>
    </submittedName>
</protein>
<feature type="transmembrane region" description="Helical" evidence="1">
    <location>
        <begin position="6"/>
        <end position="24"/>
    </location>
</feature>
<proteinExistence type="predicted"/>
<gene>
    <name evidence="2" type="ORF">NCTC12278_00784</name>
</gene>
<dbReference type="STRING" id="1123303.GCA_000372425_00315"/>
<dbReference type="Proteomes" id="UP000249495">
    <property type="component" value="Chromosome 1"/>
</dbReference>
<keyword evidence="1" id="KW-1133">Transmembrane helix</keyword>
<dbReference type="Pfam" id="PF21846">
    <property type="entry name" value="DUF6905"/>
    <property type="match status" value="1"/>
</dbReference>
<dbReference type="InterPro" id="IPR054200">
    <property type="entry name" value="DUF6905"/>
</dbReference>
<keyword evidence="1" id="KW-0812">Transmembrane</keyword>
<keyword evidence="3" id="KW-1185">Reference proteome</keyword>